<organism evidence="1 2">
    <name type="scientific">Mytilus galloprovincialis</name>
    <name type="common">Mediterranean mussel</name>
    <dbReference type="NCBI Taxonomy" id="29158"/>
    <lineage>
        <taxon>Eukaryota</taxon>
        <taxon>Metazoa</taxon>
        <taxon>Spiralia</taxon>
        <taxon>Lophotrochozoa</taxon>
        <taxon>Mollusca</taxon>
        <taxon>Bivalvia</taxon>
        <taxon>Autobranchia</taxon>
        <taxon>Pteriomorphia</taxon>
        <taxon>Mytilida</taxon>
        <taxon>Mytiloidea</taxon>
        <taxon>Mytilidae</taxon>
        <taxon>Mytilinae</taxon>
        <taxon>Mytilus</taxon>
    </lineage>
</organism>
<dbReference type="EMBL" id="UYJE01006152">
    <property type="protein sequence ID" value="VDI43483.1"/>
    <property type="molecule type" value="Genomic_DNA"/>
</dbReference>
<sequence>MWFISHGYRNSDLGKFFNDNSYLKTPVPPDELPYICESNATNSTKSVDYFRFGVSVSVKQDRIEKSTIILKCDAIYCSNYVSFRVIQQNFESTKSGFLCID</sequence>
<name>A0A8B6F6P9_MYTGA</name>
<accession>A0A8B6F6P9</accession>
<dbReference type="AlphaFoldDB" id="A0A8B6F6P9"/>
<reference evidence="1" key="1">
    <citation type="submission" date="2018-11" db="EMBL/GenBank/DDBJ databases">
        <authorList>
            <person name="Alioto T."/>
            <person name="Alioto T."/>
        </authorList>
    </citation>
    <scope>NUCLEOTIDE SEQUENCE</scope>
</reference>
<evidence type="ECO:0000313" key="1">
    <source>
        <dbReference type="EMBL" id="VDI43483.1"/>
    </source>
</evidence>
<comment type="caution">
    <text evidence="1">The sequence shown here is derived from an EMBL/GenBank/DDBJ whole genome shotgun (WGS) entry which is preliminary data.</text>
</comment>
<gene>
    <name evidence="1" type="ORF">MGAL_10B013540</name>
</gene>
<evidence type="ECO:0000313" key="2">
    <source>
        <dbReference type="Proteomes" id="UP000596742"/>
    </source>
</evidence>
<dbReference type="Proteomes" id="UP000596742">
    <property type="component" value="Unassembled WGS sequence"/>
</dbReference>
<feature type="non-terminal residue" evidence="1">
    <location>
        <position position="1"/>
    </location>
</feature>
<protein>
    <submittedName>
        <fullName evidence="1">Uncharacterized protein</fullName>
    </submittedName>
</protein>
<proteinExistence type="predicted"/>
<keyword evidence="2" id="KW-1185">Reference proteome</keyword>